<dbReference type="Proteomes" id="UP001152795">
    <property type="component" value="Unassembled WGS sequence"/>
</dbReference>
<dbReference type="PANTHER" id="PTHR47510:SF3">
    <property type="entry name" value="ENDO_EXONUCLEASE_PHOSPHATASE DOMAIN-CONTAINING PROTEIN"/>
    <property type="match status" value="1"/>
</dbReference>
<dbReference type="AlphaFoldDB" id="A0A6S7GG37"/>
<dbReference type="InterPro" id="IPR000477">
    <property type="entry name" value="RT_dom"/>
</dbReference>
<dbReference type="InterPro" id="IPR043502">
    <property type="entry name" value="DNA/RNA_pol_sf"/>
</dbReference>
<dbReference type="OrthoDB" id="445826at2759"/>
<evidence type="ECO:0000313" key="1">
    <source>
        <dbReference type="EMBL" id="CAB3990193.1"/>
    </source>
</evidence>
<reference evidence="1" key="1">
    <citation type="submission" date="2020-04" db="EMBL/GenBank/DDBJ databases">
        <authorList>
            <person name="Alioto T."/>
            <person name="Alioto T."/>
            <person name="Gomez Garrido J."/>
        </authorList>
    </citation>
    <scope>NUCLEOTIDE SEQUENCE</scope>
    <source>
        <strain evidence="1">A484AB</strain>
    </source>
</reference>
<dbReference type="Pfam" id="PF00078">
    <property type="entry name" value="RVT_1"/>
    <property type="match status" value="1"/>
</dbReference>
<protein>
    <submittedName>
        <fullName evidence="1">Uncharacterized protein</fullName>
    </submittedName>
</protein>
<name>A0A6S7GG37_PARCT</name>
<dbReference type="EMBL" id="CACRXK020001619">
    <property type="protein sequence ID" value="CAB3990193.1"/>
    <property type="molecule type" value="Genomic_DNA"/>
</dbReference>
<dbReference type="SUPFAM" id="SSF56672">
    <property type="entry name" value="DNA/RNA polymerases"/>
    <property type="match status" value="1"/>
</dbReference>
<proteinExistence type="predicted"/>
<gene>
    <name evidence="1" type="ORF">PACLA_8A031144</name>
</gene>
<dbReference type="PANTHER" id="PTHR47510">
    <property type="entry name" value="REVERSE TRANSCRIPTASE DOMAIN-CONTAINING PROTEIN"/>
    <property type="match status" value="1"/>
</dbReference>
<evidence type="ECO:0000313" key="2">
    <source>
        <dbReference type="Proteomes" id="UP001152795"/>
    </source>
</evidence>
<keyword evidence="2" id="KW-1185">Reference proteome</keyword>
<organism evidence="1 2">
    <name type="scientific">Paramuricea clavata</name>
    <name type="common">Red gorgonian</name>
    <name type="synonym">Violescent sea-whip</name>
    <dbReference type="NCBI Taxonomy" id="317549"/>
    <lineage>
        <taxon>Eukaryota</taxon>
        <taxon>Metazoa</taxon>
        <taxon>Cnidaria</taxon>
        <taxon>Anthozoa</taxon>
        <taxon>Octocorallia</taxon>
        <taxon>Malacalcyonacea</taxon>
        <taxon>Plexauridae</taxon>
        <taxon>Paramuricea</taxon>
    </lineage>
</organism>
<sequence length="570" mass="65331">MHNVVTLNIGLSDHLPVFALRRFKKTGEQGAAGTKIHEHTSLKYRNQKSLNNELFAKDLSEASWDSAFVFEDTDNIVDSWYSIFTNILNKHAPIISKRVKQKIQPKWFTNDITNEIQIRDRLLKQARASNNANDWSIFKLAKNKVTQLIRNKKKNYFKSKVNEHRENPNKLWSLIKDLSRVSLGENNGIRQLNENGELVTESRSIAEIFNSFFVSQPQRLLSSIKSTFCNESLLNSLKIKIKFEIPHISPEKVLQMLNSMPANKATGADGLSPKLLKIAAPSISSSVARLINHCIPTNTFPSRWKVAKVTPIFKNQGSVEHKQNYRSISVLPILSKLYKRHLYEALYSHLSNNNFLYGLQSGFRKRHSTETALIRLLDQILLDLDKNHVTGVVFVDYSKAFGLIDHQLLLQKLSAYGVDDTYLKIFQNYLSDRTQFVEINGFKSCPLCITHGVPQDKRSEVTKRLTPMGWTCIGLPGRMITPNHTNFNRTYFTQSPSKSADVDNILRQFSEIEETPSHDYVKNSMKCQDGRYQVAIPWKEDPANLPENYDMTLKRSMNTEKRLAKDPELS</sequence>
<accession>A0A6S7GG37</accession>
<comment type="caution">
    <text evidence="1">The sequence shown here is derived from an EMBL/GenBank/DDBJ whole genome shotgun (WGS) entry which is preliminary data.</text>
</comment>